<sequence length="220" mass="25653">MKSLVIRNLKLRQTTIIIYLILALLSPLQFLIRYKLVYSISELIFPFLVVIFYFLSIKDSAHIFRVHHKLGEQAYWFFGSLPLSKKQMLNANYITMLIFTLGGAIVLGLYSIPLSVMNGMNWTYAIPLVYVAVNFFTIPCVFRRYTEVKQERITYLFHILAMCLLLPLAITMIYLGIRVFILGYLDNYINVFNPWFNSGYLLVSAVMLIINYFIQLKKVS</sequence>
<proteinExistence type="predicted"/>
<feature type="transmembrane region" description="Helical" evidence="1">
    <location>
        <begin position="154"/>
        <end position="175"/>
    </location>
</feature>
<dbReference type="STRING" id="170573.GCA_001076995_00173"/>
<protein>
    <recommendedName>
        <fullName evidence="4">ABC-2 transporter permease</fullName>
    </recommendedName>
</protein>
<organism evidence="2 3">
    <name type="scientific">Staphylococcus pettenkoferi</name>
    <dbReference type="NCBI Taxonomy" id="170573"/>
    <lineage>
        <taxon>Bacteria</taxon>
        <taxon>Bacillati</taxon>
        <taxon>Bacillota</taxon>
        <taxon>Bacilli</taxon>
        <taxon>Bacillales</taxon>
        <taxon>Staphylococcaceae</taxon>
        <taxon>Staphylococcus</taxon>
    </lineage>
</organism>
<dbReference type="AlphaFoldDB" id="A0A1Z3TZP4"/>
<evidence type="ECO:0008006" key="4">
    <source>
        <dbReference type="Google" id="ProtNLM"/>
    </source>
</evidence>
<reference evidence="2 3" key="1">
    <citation type="submission" date="2017-09" db="EMBL/GenBank/DDBJ databases">
        <title>Bacterial strain isolated from the female urinary microbiota.</title>
        <authorList>
            <person name="Thomas-White K."/>
            <person name="Kumar N."/>
            <person name="Forster S."/>
            <person name="Putonti C."/>
            <person name="Lawley T."/>
            <person name="Wolfe A.J."/>
        </authorList>
    </citation>
    <scope>NUCLEOTIDE SEQUENCE [LARGE SCALE GENOMIC DNA]</scope>
    <source>
        <strain evidence="2 3">UMB0834</strain>
    </source>
</reference>
<evidence type="ECO:0000256" key="1">
    <source>
        <dbReference type="SAM" id="Phobius"/>
    </source>
</evidence>
<feature type="transmembrane region" description="Helical" evidence="1">
    <location>
        <begin position="36"/>
        <end position="55"/>
    </location>
</feature>
<dbReference type="KEGG" id="spet:CEP67_04070"/>
<dbReference type="GeneID" id="42042996"/>
<evidence type="ECO:0000313" key="3">
    <source>
        <dbReference type="Proteomes" id="UP000235748"/>
    </source>
</evidence>
<keyword evidence="1" id="KW-1133">Transmembrane helix</keyword>
<feature type="transmembrane region" description="Helical" evidence="1">
    <location>
        <begin position="93"/>
        <end position="112"/>
    </location>
</feature>
<dbReference type="Proteomes" id="UP000235748">
    <property type="component" value="Unassembled WGS sequence"/>
</dbReference>
<comment type="caution">
    <text evidence="2">The sequence shown here is derived from an EMBL/GenBank/DDBJ whole genome shotgun (WGS) entry which is preliminary data.</text>
</comment>
<accession>A0A1Z3TZP4</accession>
<keyword evidence="1" id="KW-0472">Membrane</keyword>
<dbReference type="EMBL" id="PNGG01000006">
    <property type="protein sequence ID" value="PMC17730.1"/>
    <property type="molecule type" value="Genomic_DNA"/>
</dbReference>
<evidence type="ECO:0000313" key="2">
    <source>
        <dbReference type="EMBL" id="PMC17730.1"/>
    </source>
</evidence>
<dbReference type="Pfam" id="PF13346">
    <property type="entry name" value="ABC2_membrane_5"/>
    <property type="match status" value="1"/>
</dbReference>
<name>A0A1Z3TZP4_9STAP</name>
<feature type="transmembrane region" description="Helical" evidence="1">
    <location>
        <begin position="12"/>
        <end position="30"/>
    </location>
</feature>
<feature type="transmembrane region" description="Helical" evidence="1">
    <location>
        <begin position="195"/>
        <end position="214"/>
    </location>
</feature>
<dbReference type="RefSeq" id="WP_002471743.1">
    <property type="nucleotide sequence ID" value="NZ_CP022096.2"/>
</dbReference>
<feature type="transmembrane region" description="Helical" evidence="1">
    <location>
        <begin position="124"/>
        <end position="142"/>
    </location>
</feature>
<keyword evidence="1" id="KW-0812">Transmembrane</keyword>
<gene>
    <name evidence="2" type="ORF">CJ235_10190</name>
</gene>
<dbReference type="InterPro" id="IPR025699">
    <property type="entry name" value="ABC2_memb-like"/>
</dbReference>
<dbReference type="NCBIfam" id="NF047560">
    <property type="entry name" value="PSM_export_PmtB"/>
    <property type="match status" value="1"/>
</dbReference>